<proteinExistence type="predicted"/>
<gene>
    <name evidence="1" type="ORF">DEQ80_05365</name>
</gene>
<name>A0A3D1JHM0_9CHLR</name>
<evidence type="ECO:0000313" key="1">
    <source>
        <dbReference type="EMBL" id="HCE17268.1"/>
    </source>
</evidence>
<dbReference type="Proteomes" id="UP000264141">
    <property type="component" value="Unassembled WGS sequence"/>
</dbReference>
<protein>
    <recommendedName>
        <fullName evidence="3">YbjN domain-containing protein</fullName>
    </recommendedName>
</protein>
<dbReference type="InterPro" id="IPR019660">
    <property type="entry name" value="Put_sensory_transdc_reg_YbjN"/>
</dbReference>
<dbReference type="Pfam" id="PF10722">
    <property type="entry name" value="YbjN"/>
    <property type="match status" value="1"/>
</dbReference>
<reference evidence="1 2" key="1">
    <citation type="journal article" date="2018" name="Nat. Biotechnol.">
        <title>A standardized bacterial taxonomy based on genome phylogeny substantially revises the tree of life.</title>
        <authorList>
            <person name="Parks D.H."/>
            <person name="Chuvochina M."/>
            <person name="Waite D.W."/>
            <person name="Rinke C."/>
            <person name="Skarshewski A."/>
            <person name="Chaumeil P.A."/>
            <person name="Hugenholtz P."/>
        </authorList>
    </citation>
    <scope>NUCLEOTIDE SEQUENCE [LARGE SCALE GENOMIC DNA]</scope>
    <source>
        <strain evidence="1">UBA8781</strain>
    </source>
</reference>
<dbReference type="EMBL" id="DPBP01000022">
    <property type="protein sequence ID" value="HCE17268.1"/>
    <property type="molecule type" value="Genomic_DNA"/>
</dbReference>
<organism evidence="1 2">
    <name type="scientific">Anaerolinea thermolimosa</name>
    <dbReference type="NCBI Taxonomy" id="229919"/>
    <lineage>
        <taxon>Bacteria</taxon>
        <taxon>Bacillati</taxon>
        <taxon>Chloroflexota</taxon>
        <taxon>Anaerolineae</taxon>
        <taxon>Anaerolineales</taxon>
        <taxon>Anaerolineaceae</taxon>
        <taxon>Anaerolinea</taxon>
    </lineage>
</organism>
<comment type="caution">
    <text evidence="1">The sequence shown here is derived from an EMBL/GenBank/DDBJ whole genome shotgun (WGS) entry which is preliminary data.</text>
</comment>
<sequence length="153" mass="17196">MGHIAETAENFFLEDGWPLIRTDNPLVLRTSFEGKNGLFSCIAQAREEQEQFVFYSIFPVSTPMDKLNQVVEFITRANYGLIIGNFEVDLTDGEIRFKTSVDLEGGAEAMLPLIRNVIYANVLIMDRYFSGLLRVMYGGISPEEAVQEIEGSS</sequence>
<dbReference type="STRING" id="229919.GCA_001050195_02135"/>
<dbReference type="AlphaFoldDB" id="A0A3D1JHM0"/>
<evidence type="ECO:0008006" key="3">
    <source>
        <dbReference type="Google" id="ProtNLM"/>
    </source>
</evidence>
<accession>A0A3D1JHM0</accession>
<evidence type="ECO:0000313" key="2">
    <source>
        <dbReference type="Proteomes" id="UP000264141"/>
    </source>
</evidence>